<keyword evidence="2" id="KW-1185">Reference proteome</keyword>
<accession>A0A1G9CPB0</accession>
<dbReference type="RefSeq" id="WP_093159956.1">
    <property type="nucleotide sequence ID" value="NZ_FNEK01000044.1"/>
</dbReference>
<organism evidence="1 2">
    <name type="scientific">Aliiruegeria lutimaris</name>
    <dbReference type="NCBI Taxonomy" id="571298"/>
    <lineage>
        <taxon>Bacteria</taxon>
        <taxon>Pseudomonadati</taxon>
        <taxon>Pseudomonadota</taxon>
        <taxon>Alphaproteobacteria</taxon>
        <taxon>Rhodobacterales</taxon>
        <taxon>Roseobacteraceae</taxon>
        <taxon>Aliiruegeria</taxon>
    </lineage>
</organism>
<dbReference type="Pfam" id="PF12616">
    <property type="entry name" value="DUF3775"/>
    <property type="match status" value="1"/>
</dbReference>
<sequence>MLEISTGKLVRIIALAREYGPENAHLRDYISGLNVDEQVNLVALVWIGRDSFSADELEDALDTARRERSAPTEDYLGGMPDLANFIEDGMEALGMNVAHEEDHLRERD</sequence>
<evidence type="ECO:0000313" key="2">
    <source>
        <dbReference type="Proteomes" id="UP000199382"/>
    </source>
</evidence>
<dbReference type="Proteomes" id="UP000199382">
    <property type="component" value="Unassembled WGS sequence"/>
</dbReference>
<protein>
    <recommendedName>
        <fullName evidence="3">DUF3775 domain-containing protein</fullName>
    </recommendedName>
</protein>
<proteinExistence type="predicted"/>
<dbReference type="AlphaFoldDB" id="A0A1G9CPB0"/>
<dbReference type="EMBL" id="FNEK01000044">
    <property type="protein sequence ID" value="SDK53502.1"/>
    <property type="molecule type" value="Genomic_DNA"/>
</dbReference>
<evidence type="ECO:0000313" key="1">
    <source>
        <dbReference type="EMBL" id="SDK53502.1"/>
    </source>
</evidence>
<gene>
    <name evidence="1" type="ORF">SAMN04488026_104413</name>
</gene>
<dbReference type="InterPro" id="IPR022254">
    <property type="entry name" value="DUF3775"/>
</dbReference>
<dbReference type="OrthoDB" id="5641374at2"/>
<evidence type="ECO:0008006" key="3">
    <source>
        <dbReference type="Google" id="ProtNLM"/>
    </source>
</evidence>
<reference evidence="1 2" key="1">
    <citation type="submission" date="2016-10" db="EMBL/GenBank/DDBJ databases">
        <authorList>
            <person name="de Groot N.N."/>
        </authorList>
    </citation>
    <scope>NUCLEOTIDE SEQUENCE [LARGE SCALE GENOMIC DNA]</scope>
    <source>
        <strain evidence="1 2">DSM 25294</strain>
    </source>
</reference>
<name>A0A1G9CPB0_9RHOB</name>
<dbReference type="STRING" id="571298.SAMN04488026_104413"/>